<dbReference type="Gene3D" id="3.40.30.10">
    <property type="entry name" value="Glutaredoxin"/>
    <property type="match status" value="1"/>
</dbReference>
<dbReference type="Pfam" id="PF18312">
    <property type="entry name" value="ScsC_N"/>
    <property type="match status" value="1"/>
</dbReference>
<dbReference type="RefSeq" id="WP_184162297.1">
    <property type="nucleotide sequence ID" value="NZ_JACHLN010000001.1"/>
</dbReference>
<dbReference type="Proteomes" id="UP000575241">
    <property type="component" value="Unassembled WGS sequence"/>
</dbReference>
<feature type="coiled-coil region" evidence="5">
    <location>
        <begin position="59"/>
        <end position="86"/>
    </location>
</feature>
<dbReference type="PANTHER" id="PTHR13887:SF14">
    <property type="entry name" value="DISULFIDE BOND FORMATION PROTEIN D"/>
    <property type="match status" value="1"/>
</dbReference>
<dbReference type="InterPro" id="IPR036249">
    <property type="entry name" value="Thioredoxin-like_sf"/>
</dbReference>
<sequence length="260" mass="27441">MIERLLRSPLALAGAFVLCALLGAGIFAGIQALVPGMGARGASERAIHDWVLAHPEVLLESVERYNQKQSANAEKAQADAAAAAEKLLPAERPKLEAPYAGAWAGNPNGDVTLVAFMDYACGYCRASLPAIEELLKRDPNVKVVYREYPVLGPDSLVAARWALAAAEQGKFRAFHDALFAMDGPSAANVEAAAGKAGLDMAKARQVIASKAVEGEIIANHKFGQRLAMTGTPSWVVGGKLLYGMRDYAGLAAAVAEARKK</sequence>
<comment type="caution">
    <text evidence="7">The sequence shown here is derived from an EMBL/GenBank/DDBJ whole genome shotgun (WGS) entry which is preliminary data.</text>
</comment>
<dbReference type="AlphaFoldDB" id="A0A7W7JYS3"/>
<dbReference type="GO" id="GO:0016491">
    <property type="term" value="F:oxidoreductase activity"/>
    <property type="evidence" value="ECO:0007669"/>
    <property type="project" value="UniProtKB-KW"/>
</dbReference>
<keyword evidence="4" id="KW-0676">Redox-active center</keyword>
<organism evidence="7 8">
    <name type="scientific">Sphingomonas kyeonggiensis</name>
    <dbReference type="NCBI Taxonomy" id="1268553"/>
    <lineage>
        <taxon>Bacteria</taxon>
        <taxon>Pseudomonadati</taxon>
        <taxon>Pseudomonadota</taxon>
        <taxon>Alphaproteobacteria</taxon>
        <taxon>Sphingomonadales</taxon>
        <taxon>Sphingomonadaceae</taxon>
        <taxon>Sphingomonas</taxon>
    </lineage>
</organism>
<evidence type="ECO:0000256" key="4">
    <source>
        <dbReference type="ARBA" id="ARBA00023284"/>
    </source>
</evidence>
<gene>
    <name evidence="7" type="ORF">HNP52_000604</name>
</gene>
<keyword evidence="7" id="KW-0413">Isomerase</keyword>
<reference evidence="7 8" key="1">
    <citation type="submission" date="2020-08" db="EMBL/GenBank/DDBJ databases">
        <title>Functional genomics of gut bacteria from endangered species of beetles.</title>
        <authorList>
            <person name="Carlos-Shanley C."/>
        </authorList>
    </citation>
    <scope>NUCLEOTIDE SEQUENCE [LARGE SCALE GENOMIC DNA]</scope>
    <source>
        <strain evidence="7 8">S00224</strain>
    </source>
</reference>
<dbReference type="InterPro" id="IPR013766">
    <property type="entry name" value="Thioredoxin_domain"/>
</dbReference>
<keyword evidence="5" id="KW-0175">Coiled coil</keyword>
<evidence type="ECO:0000256" key="5">
    <source>
        <dbReference type="SAM" id="Coils"/>
    </source>
</evidence>
<dbReference type="InterPro" id="IPR041205">
    <property type="entry name" value="ScsC_N"/>
</dbReference>
<keyword evidence="2" id="KW-0560">Oxidoreductase</keyword>
<evidence type="ECO:0000256" key="2">
    <source>
        <dbReference type="ARBA" id="ARBA00023002"/>
    </source>
</evidence>
<dbReference type="EMBL" id="JACHLN010000001">
    <property type="protein sequence ID" value="MBB4837553.1"/>
    <property type="molecule type" value="Genomic_DNA"/>
</dbReference>
<keyword evidence="1" id="KW-0732">Signal</keyword>
<dbReference type="PROSITE" id="PS51352">
    <property type="entry name" value="THIOREDOXIN_2"/>
    <property type="match status" value="1"/>
</dbReference>
<dbReference type="Pfam" id="PF01323">
    <property type="entry name" value="DSBA"/>
    <property type="match status" value="1"/>
</dbReference>
<keyword evidence="8" id="KW-1185">Reference proteome</keyword>
<protein>
    <submittedName>
        <fullName evidence="7">Protein-disulfide isomerase</fullName>
    </submittedName>
</protein>
<dbReference type="PANTHER" id="PTHR13887">
    <property type="entry name" value="GLUTATHIONE S-TRANSFERASE KAPPA"/>
    <property type="match status" value="1"/>
</dbReference>
<dbReference type="SUPFAM" id="SSF52833">
    <property type="entry name" value="Thioredoxin-like"/>
    <property type="match status" value="1"/>
</dbReference>
<keyword evidence="3" id="KW-1015">Disulfide bond</keyword>
<evidence type="ECO:0000313" key="8">
    <source>
        <dbReference type="Proteomes" id="UP000575241"/>
    </source>
</evidence>
<dbReference type="GO" id="GO:0016853">
    <property type="term" value="F:isomerase activity"/>
    <property type="evidence" value="ECO:0007669"/>
    <property type="project" value="UniProtKB-KW"/>
</dbReference>
<evidence type="ECO:0000256" key="1">
    <source>
        <dbReference type="ARBA" id="ARBA00022729"/>
    </source>
</evidence>
<feature type="domain" description="Thioredoxin" evidence="6">
    <location>
        <begin position="76"/>
        <end position="259"/>
    </location>
</feature>
<name>A0A7W7JYS3_9SPHN</name>
<accession>A0A7W7JYS3</accession>
<evidence type="ECO:0000256" key="3">
    <source>
        <dbReference type="ARBA" id="ARBA00023157"/>
    </source>
</evidence>
<dbReference type="InterPro" id="IPR001853">
    <property type="entry name" value="DSBA-like_thioredoxin_dom"/>
</dbReference>
<evidence type="ECO:0000313" key="7">
    <source>
        <dbReference type="EMBL" id="MBB4837553.1"/>
    </source>
</evidence>
<proteinExistence type="predicted"/>
<dbReference type="CDD" id="cd03023">
    <property type="entry name" value="DsbA_Com1_like"/>
    <property type="match status" value="1"/>
</dbReference>
<evidence type="ECO:0000259" key="6">
    <source>
        <dbReference type="PROSITE" id="PS51352"/>
    </source>
</evidence>